<evidence type="ECO:0000313" key="3">
    <source>
        <dbReference type="Proteomes" id="UP000656077"/>
    </source>
</evidence>
<gene>
    <name evidence="2" type="ORF">GKZ28_13150</name>
</gene>
<dbReference type="Proteomes" id="UP000656077">
    <property type="component" value="Unassembled WGS sequence"/>
</dbReference>
<accession>A0A964RN90</accession>
<evidence type="ECO:0008006" key="4">
    <source>
        <dbReference type="Google" id="ProtNLM"/>
    </source>
</evidence>
<evidence type="ECO:0000313" key="2">
    <source>
        <dbReference type="EMBL" id="MVX64640.1"/>
    </source>
</evidence>
<dbReference type="AlphaFoldDB" id="A0A964RN90"/>
<name>A0A964RN90_9CLOT</name>
<comment type="caution">
    <text evidence="2">The sequence shown here is derived from an EMBL/GenBank/DDBJ whole genome shotgun (WGS) entry which is preliminary data.</text>
</comment>
<keyword evidence="1" id="KW-0175">Coiled coil</keyword>
<dbReference type="EMBL" id="WSRQ01000019">
    <property type="protein sequence ID" value="MVX64640.1"/>
    <property type="molecule type" value="Genomic_DNA"/>
</dbReference>
<reference evidence="2" key="1">
    <citation type="submission" date="2019-12" db="EMBL/GenBank/DDBJ databases">
        <title>Microbes associate with the intestines of laboratory mice.</title>
        <authorList>
            <person name="Navarre W."/>
            <person name="Wong E."/>
        </authorList>
    </citation>
    <scope>NUCLEOTIDE SEQUENCE</scope>
    <source>
        <strain evidence="2">NM79_F5</strain>
    </source>
</reference>
<feature type="coiled-coil region" evidence="1">
    <location>
        <begin position="43"/>
        <end position="102"/>
    </location>
</feature>
<evidence type="ECO:0000256" key="1">
    <source>
        <dbReference type="SAM" id="Coils"/>
    </source>
</evidence>
<proteinExistence type="predicted"/>
<protein>
    <recommendedName>
        <fullName evidence="4">DUF4355 domain-containing protein</fullName>
    </recommendedName>
</protein>
<organism evidence="2 3">
    <name type="scientific">Clostridium chromiireducens</name>
    <dbReference type="NCBI Taxonomy" id="225345"/>
    <lineage>
        <taxon>Bacteria</taxon>
        <taxon>Bacillati</taxon>
        <taxon>Bacillota</taxon>
        <taxon>Clostridia</taxon>
        <taxon>Eubacteriales</taxon>
        <taxon>Clostridiaceae</taxon>
        <taxon>Clostridium</taxon>
    </lineage>
</organism>
<sequence length="184" mass="21383">MELSELNLNEEQLTGVNEYLESQIQAKLQSEGDKIRTKYNNKIKEYETKVGEYDITIENLKSKIPVEQTPEQIENERRFKALEDKENENIKKEKMLDLQEKLSNKGLNKQLAQYLNVQGVEDLETYLGEIVEAIGKQATSTYQPKKHVDTANSNITKADFLKMNYQQRTDLYASNPELYKLLSK</sequence>
<dbReference type="RefSeq" id="WP_160359523.1">
    <property type="nucleotide sequence ID" value="NZ_WSRQ01000019.1"/>
</dbReference>